<evidence type="ECO:0000313" key="2">
    <source>
        <dbReference type="Proteomes" id="UP000219353"/>
    </source>
</evidence>
<keyword evidence="2" id="KW-1185">Reference proteome</keyword>
<name>A0A285IMX4_9GAMM</name>
<dbReference type="OrthoDB" id="6398247at2"/>
<dbReference type="Proteomes" id="UP000219353">
    <property type="component" value="Unassembled WGS sequence"/>
</dbReference>
<sequence>MQRNVMLSEEERGYFAELFDEHIDIVPSAENDLRHTISVTAEVPPAISSLLGRAKMTLLAEIGNYKLWFPLEMTLDEAGQFNPVLGIPEVVEYVGKQRSWRSTELEELDVSSAAFSGKVKLLSLSSTGMSLQFNCANIAEKISHHSELTLSLPDGQLLHLDMQPVRQQDTVLAARITTTSSNREALRRFLFQRHRQRHPTLYQNLKN</sequence>
<accession>A0A285IMX4</accession>
<proteinExistence type="predicted"/>
<evidence type="ECO:0008006" key="3">
    <source>
        <dbReference type="Google" id="ProtNLM"/>
    </source>
</evidence>
<protein>
    <recommendedName>
        <fullName evidence="3">PilZ domain-containing protein</fullName>
    </recommendedName>
</protein>
<gene>
    <name evidence="1" type="ORF">SAMN06297280_1370</name>
</gene>
<dbReference type="RefSeq" id="WP_141397728.1">
    <property type="nucleotide sequence ID" value="NZ_OBEB01000002.1"/>
</dbReference>
<evidence type="ECO:0000313" key="1">
    <source>
        <dbReference type="EMBL" id="SNY49350.1"/>
    </source>
</evidence>
<reference evidence="2" key="1">
    <citation type="submission" date="2017-09" db="EMBL/GenBank/DDBJ databases">
        <authorList>
            <person name="Varghese N."/>
            <person name="Submissions S."/>
        </authorList>
    </citation>
    <scope>NUCLEOTIDE SEQUENCE [LARGE SCALE GENOMIC DNA]</scope>
    <source>
        <strain evidence="2">CGMCC 1.12461</strain>
    </source>
</reference>
<dbReference type="EMBL" id="OBEB01000002">
    <property type="protein sequence ID" value="SNY49350.1"/>
    <property type="molecule type" value="Genomic_DNA"/>
</dbReference>
<organism evidence="1 2">
    <name type="scientific">Arsukibacterium tuosuense</name>
    <dbReference type="NCBI Taxonomy" id="1323745"/>
    <lineage>
        <taxon>Bacteria</taxon>
        <taxon>Pseudomonadati</taxon>
        <taxon>Pseudomonadota</taxon>
        <taxon>Gammaproteobacteria</taxon>
        <taxon>Chromatiales</taxon>
        <taxon>Chromatiaceae</taxon>
        <taxon>Arsukibacterium</taxon>
    </lineage>
</organism>
<dbReference type="AlphaFoldDB" id="A0A285IMX4"/>